<name>A0A1A9ZVA5_GLOPL</name>
<sequence length="134" mass="15687">MAAGSRYKLMFRNFEQDSVDKDEIRIDVQSHIFKFLKESEFILILFGEHGILNLPLEQGNVFIANSMLKAMKKQNFFLLYTEPIELNNNIYLGWFSIEQINLMFPVLHHKASARSSNNNNTIYVKTAMNLQHMQ</sequence>
<organism evidence="1 2">
    <name type="scientific">Glossina pallidipes</name>
    <name type="common">Tsetse fly</name>
    <dbReference type="NCBI Taxonomy" id="7398"/>
    <lineage>
        <taxon>Eukaryota</taxon>
        <taxon>Metazoa</taxon>
        <taxon>Ecdysozoa</taxon>
        <taxon>Arthropoda</taxon>
        <taxon>Hexapoda</taxon>
        <taxon>Insecta</taxon>
        <taxon>Pterygota</taxon>
        <taxon>Neoptera</taxon>
        <taxon>Endopterygota</taxon>
        <taxon>Diptera</taxon>
        <taxon>Brachycera</taxon>
        <taxon>Muscomorpha</taxon>
        <taxon>Hippoboscoidea</taxon>
        <taxon>Glossinidae</taxon>
        <taxon>Glossina</taxon>
    </lineage>
</organism>
<evidence type="ECO:0000313" key="1">
    <source>
        <dbReference type="EnsemblMetazoa" id="GPAI026116-PA"/>
    </source>
</evidence>
<dbReference type="EnsemblMetazoa" id="GPAI026116-RA">
    <property type="protein sequence ID" value="GPAI026116-PA"/>
    <property type="gene ID" value="GPAI026116"/>
</dbReference>
<reference evidence="1" key="2">
    <citation type="submission" date="2020-05" db="UniProtKB">
        <authorList>
            <consortium name="EnsemblMetazoa"/>
        </authorList>
    </citation>
    <scope>IDENTIFICATION</scope>
    <source>
        <strain evidence="1">IAEA</strain>
    </source>
</reference>
<reference evidence="2" key="1">
    <citation type="submission" date="2014-03" db="EMBL/GenBank/DDBJ databases">
        <authorList>
            <person name="Aksoy S."/>
            <person name="Warren W."/>
            <person name="Wilson R.K."/>
        </authorList>
    </citation>
    <scope>NUCLEOTIDE SEQUENCE [LARGE SCALE GENOMIC DNA]</scope>
    <source>
        <strain evidence="2">IAEA</strain>
    </source>
</reference>
<accession>A0A1A9ZVA5</accession>
<dbReference type="Proteomes" id="UP000092445">
    <property type="component" value="Unassembled WGS sequence"/>
</dbReference>
<evidence type="ECO:0000313" key="2">
    <source>
        <dbReference type="Proteomes" id="UP000092445"/>
    </source>
</evidence>
<protein>
    <submittedName>
        <fullName evidence="1">Uncharacterized protein</fullName>
    </submittedName>
</protein>
<dbReference type="AlphaFoldDB" id="A0A1A9ZVA5"/>
<proteinExistence type="predicted"/>
<keyword evidence="2" id="KW-1185">Reference proteome</keyword>
<dbReference type="VEuPathDB" id="VectorBase:GPAI026116"/>